<evidence type="ECO:0000256" key="4">
    <source>
        <dbReference type="ARBA" id="ARBA00022692"/>
    </source>
</evidence>
<dbReference type="GO" id="GO:0005886">
    <property type="term" value="C:plasma membrane"/>
    <property type="evidence" value="ECO:0007669"/>
    <property type="project" value="TreeGrafter"/>
</dbReference>
<dbReference type="InterPro" id="IPR045274">
    <property type="entry name" value="WAK-like"/>
</dbReference>
<evidence type="ECO:0000256" key="13">
    <source>
        <dbReference type="SAM" id="MobiDB-lite"/>
    </source>
</evidence>
<comment type="subcellular location">
    <subcellularLocation>
        <location evidence="1">Membrane</location>
        <topology evidence="1">Single-pass type I membrane protein</topology>
    </subcellularLocation>
</comment>
<keyword evidence="5" id="KW-0732">Signal</keyword>
<dbReference type="SUPFAM" id="SSF56112">
    <property type="entry name" value="Protein kinase-like (PK-like)"/>
    <property type="match status" value="1"/>
</dbReference>
<feature type="domain" description="Protein kinase" evidence="15">
    <location>
        <begin position="101"/>
        <end position="303"/>
    </location>
</feature>
<dbReference type="AlphaFoldDB" id="A0AAW1WHT4"/>
<evidence type="ECO:0000313" key="17">
    <source>
        <dbReference type="Proteomes" id="UP001457282"/>
    </source>
</evidence>
<evidence type="ECO:0000256" key="14">
    <source>
        <dbReference type="SAM" id="Phobius"/>
    </source>
</evidence>
<keyword evidence="2" id="KW-0723">Serine/threonine-protein kinase</keyword>
<feature type="region of interest" description="Disordered" evidence="13">
    <location>
        <begin position="284"/>
        <end position="303"/>
    </location>
</feature>
<dbReference type="Gene3D" id="3.30.200.20">
    <property type="entry name" value="Phosphorylase Kinase, domain 1"/>
    <property type="match status" value="1"/>
</dbReference>
<accession>A0AAW1WHT4</accession>
<evidence type="ECO:0000256" key="1">
    <source>
        <dbReference type="ARBA" id="ARBA00004479"/>
    </source>
</evidence>
<gene>
    <name evidence="16" type="ORF">M0R45_032500</name>
</gene>
<dbReference type="GO" id="GO:0004713">
    <property type="term" value="F:protein tyrosine kinase activity"/>
    <property type="evidence" value="ECO:0007669"/>
    <property type="project" value="InterPro"/>
</dbReference>
<evidence type="ECO:0000256" key="10">
    <source>
        <dbReference type="ARBA" id="ARBA00023136"/>
    </source>
</evidence>
<reference evidence="16 17" key="1">
    <citation type="journal article" date="2023" name="G3 (Bethesda)">
        <title>A chromosome-length genome assembly and annotation of blackberry (Rubus argutus, cv. 'Hillquist').</title>
        <authorList>
            <person name="Bruna T."/>
            <person name="Aryal R."/>
            <person name="Dudchenko O."/>
            <person name="Sargent D.J."/>
            <person name="Mead D."/>
            <person name="Buti M."/>
            <person name="Cavallini A."/>
            <person name="Hytonen T."/>
            <person name="Andres J."/>
            <person name="Pham M."/>
            <person name="Weisz D."/>
            <person name="Mascagni F."/>
            <person name="Usai G."/>
            <person name="Natali L."/>
            <person name="Bassil N."/>
            <person name="Fernandez G.E."/>
            <person name="Lomsadze A."/>
            <person name="Armour M."/>
            <person name="Olukolu B."/>
            <person name="Poorten T."/>
            <person name="Britton C."/>
            <person name="Davik J."/>
            <person name="Ashrafi H."/>
            <person name="Aiden E.L."/>
            <person name="Borodovsky M."/>
            <person name="Worthington M."/>
        </authorList>
    </citation>
    <scope>NUCLEOTIDE SEQUENCE [LARGE SCALE GENOMIC DNA]</scope>
    <source>
        <strain evidence="16">PI 553951</strain>
    </source>
</reference>
<keyword evidence="3" id="KW-0808">Transferase</keyword>
<keyword evidence="4 14" id="KW-0812">Transmembrane</keyword>
<dbReference type="EMBL" id="JBEDUW010000006">
    <property type="protein sequence ID" value="KAK9924113.1"/>
    <property type="molecule type" value="Genomic_DNA"/>
</dbReference>
<comment type="catalytic activity">
    <reaction evidence="11">
        <text>L-seryl-[protein] + ATP = O-phospho-L-seryl-[protein] + ADP + H(+)</text>
        <dbReference type="Rhea" id="RHEA:17989"/>
        <dbReference type="Rhea" id="RHEA-COMP:9863"/>
        <dbReference type="Rhea" id="RHEA-COMP:11604"/>
        <dbReference type="ChEBI" id="CHEBI:15378"/>
        <dbReference type="ChEBI" id="CHEBI:29999"/>
        <dbReference type="ChEBI" id="CHEBI:30616"/>
        <dbReference type="ChEBI" id="CHEBI:83421"/>
        <dbReference type="ChEBI" id="CHEBI:456216"/>
    </reaction>
</comment>
<dbReference type="PANTHER" id="PTHR27005:SF280">
    <property type="entry name" value="WALL-ASSOCIATED RECEPTOR KINASE-LIKE 8"/>
    <property type="match status" value="1"/>
</dbReference>
<dbReference type="Pfam" id="PF00069">
    <property type="entry name" value="Pkinase"/>
    <property type="match status" value="1"/>
</dbReference>
<dbReference type="InterPro" id="IPR020635">
    <property type="entry name" value="Tyr_kinase_cat_dom"/>
</dbReference>
<keyword evidence="17" id="KW-1185">Reference proteome</keyword>
<organism evidence="16 17">
    <name type="scientific">Rubus argutus</name>
    <name type="common">Southern blackberry</name>
    <dbReference type="NCBI Taxonomy" id="59490"/>
    <lineage>
        <taxon>Eukaryota</taxon>
        <taxon>Viridiplantae</taxon>
        <taxon>Streptophyta</taxon>
        <taxon>Embryophyta</taxon>
        <taxon>Tracheophyta</taxon>
        <taxon>Spermatophyta</taxon>
        <taxon>Magnoliopsida</taxon>
        <taxon>eudicotyledons</taxon>
        <taxon>Gunneridae</taxon>
        <taxon>Pentapetalae</taxon>
        <taxon>rosids</taxon>
        <taxon>fabids</taxon>
        <taxon>Rosales</taxon>
        <taxon>Rosaceae</taxon>
        <taxon>Rosoideae</taxon>
        <taxon>Rosoideae incertae sedis</taxon>
        <taxon>Rubus</taxon>
    </lineage>
</organism>
<comment type="caution">
    <text evidence="16">The sequence shown here is derived from an EMBL/GenBank/DDBJ whole genome shotgun (WGS) entry which is preliminary data.</text>
</comment>
<dbReference type="PROSITE" id="PS50011">
    <property type="entry name" value="PROTEIN_KINASE_DOM"/>
    <property type="match status" value="1"/>
</dbReference>
<evidence type="ECO:0000256" key="8">
    <source>
        <dbReference type="ARBA" id="ARBA00022840"/>
    </source>
</evidence>
<keyword evidence="9 14" id="KW-1133">Transmembrane helix</keyword>
<dbReference type="PANTHER" id="PTHR27005">
    <property type="entry name" value="WALL-ASSOCIATED RECEPTOR KINASE-LIKE 21"/>
    <property type="match status" value="1"/>
</dbReference>
<proteinExistence type="predicted"/>
<comment type="catalytic activity">
    <reaction evidence="12">
        <text>L-threonyl-[protein] + ATP = O-phospho-L-threonyl-[protein] + ADP + H(+)</text>
        <dbReference type="Rhea" id="RHEA:46608"/>
        <dbReference type="Rhea" id="RHEA-COMP:11060"/>
        <dbReference type="Rhea" id="RHEA-COMP:11605"/>
        <dbReference type="ChEBI" id="CHEBI:15378"/>
        <dbReference type="ChEBI" id="CHEBI:30013"/>
        <dbReference type="ChEBI" id="CHEBI:30616"/>
        <dbReference type="ChEBI" id="CHEBI:61977"/>
        <dbReference type="ChEBI" id="CHEBI:456216"/>
    </reaction>
</comment>
<dbReference type="InterPro" id="IPR000719">
    <property type="entry name" value="Prot_kinase_dom"/>
</dbReference>
<dbReference type="Proteomes" id="UP001457282">
    <property type="component" value="Unassembled WGS sequence"/>
</dbReference>
<evidence type="ECO:0000256" key="3">
    <source>
        <dbReference type="ARBA" id="ARBA00022679"/>
    </source>
</evidence>
<dbReference type="InterPro" id="IPR011009">
    <property type="entry name" value="Kinase-like_dom_sf"/>
</dbReference>
<keyword evidence="6" id="KW-0547">Nucleotide-binding</keyword>
<evidence type="ECO:0000256" key="2">
    <source>
        <dbReference type="ARBA" id="ARBA00022527"/>
    </source>
</evidence>
<name>A0AAW1WHT4_RUBAR</name>
<evidence type="ECO:0000259" key="15">
    <source>
        <dbReference type="PROSITE" id="PS50011"/>
    </source>
</evidence>
<evidence type="ECO:0000256" key="11">
    <source>
        <dbReference type="ARBA" id="ARBA00047558"/>
    </source>
</evidence>
<dbReference type="SMART" id="SM00219">
    <property type="entry name" value="TyrKc"/>
    <property type="match status" value="1"/>
</dbReference>
<keyword evidence="10 14" id="KW-0472">Membrane</keyword>
<evidence type="ECO:0000256" key="6">
    <source>
        <dbReference type="ARBA" id="ARBA00022741"/>
    </source>
</evidence>
<protein>
    <recommendedName>
        <fullName evidence="15">Protein kinase domain-containing protein</fullName>
    </recommendedName>
</protein>
<feature type="compositionally biased region" description="Polar residues" evidence="13">
    <location>
        <begin position="284"/>
        <end position="293"/>
    </location>
</feature>
<evidence type="ECO:0000256" key="5">
    <source>
        <dbReference type="ARBA" id="ARBA00022729"/>
    </source>
</evidence>
<dbReference type="GO" id="GO:0004674">
    <property type="term" value="F:protein serine/threonine kinase activity"/>
    <property type="evidence" value="ECO:0007669"/>
    <property type="project" value="UniProtKB-KW"/>
</dbReference>
<evidence type="ECO:0000256" key="12">
    <source>
        <dbReference type="ARBA" id="ARBA00047951"/>
    </source>
</evidence>
<feature type="transmembrane region" description="Helical" evidence="14">
    <location>
        <begin position="23"/>
        <end position="46"/>
    </location>
</feature>
<keyword evidence="7" id="KW-0418">Kinase</keyword>
<evidence type="ECO:0000256" key="9">
    <source>
        <dbReference type="ARBA" id="ARBA00022989"/>
    </source>
</evidence>
<evidence type="ECO:0000256" key="7">
    <source>
        <dbReference type="ARBA" id="ARBA00022777"/>
    </source>
</evidence>
<evidence type="ECO:0000313" key="16">
    <source>
        <dbReference type="EMBL" id="KAK9924113.1"/>
    </source>
</evidence>
<dbReference type="GO" id="GO:0007166">
    <property type="term" value="P:cell surface receptor signaling pathway"/>
    <property type="evidence" value="ECO:0007669"/>
    <property type="project" value="InterPro"/>
</dbReference>
<dbReference type="GO" id="GO:0005524">
    <property type="term" value="F:ATP binding"/>
    <property type="evidence" value="ECO:0007669"/>
    <property type="project" value="UniProtKB-KW"/>
</dbReference>
<keyword evidence="8" id="KW-0067">ATP-binding</keyword>
<sequence>MGYQGNPYLETGCQKLPKSRPSWINVAIIVTSCVVGLLFLHIGAWWSHKVIKKRINIKRKQKFFKQNGGLLLQQQSSSYETGVETIKLFNSEELEKATNNFDADRILGRGGQGTVYKGMLADGKIIAVKKSLLANEDEVRHFINEIVILSQIIHRNVVKLLGCCLETEVPLLTKSEEAISLSNYFLVSLEENRVFDILDARVMNGGKQEIMAVADLAKRCLNLKGRKRPTMRDAAVELERIFQLQGKAYHVERTTSEIGYVRNRKTEVWDGSFTSVPSSIFSESNGTTGSSFDMQPLVSIKTE</sequence>
<dbReference type="FunFam" id="3.30.200.20:FF:000043">
    <property type="entry name" value="Wall-associated receptor kinase 2"/>
    <property type="match status" value="1"/>
</dbReference>